<gene>
    <name evidence="2" type="ORF">MLE19_16065</name>
</gene>
<comment type="caution">
    <text evidence="2">The sequence shown here is derived from an EMBL/GenBank/DDBJ whole genome shotgun (WGS) entry which is preliminary data.</text>
</comment>
<dbReference type="EMBL" id="JAKVTW010000013">
    <property type="protein sequence ID" value="MCH4812851.1"/>
    <property type="molecule type" value="Genomic_DNA"/>
</dbReference>
<dbReference type="Proteomes" id="UP001320609">
    <property type="component" value="Unassembled WGS sequence"/>
</dbReference>
<evidence type="ECO:0000313" key="3">
    <source>
        <dbReference type="Proteomes" id="UP001320609"/>
    </source>
</evidence>
<protein>
    <submittedName>
        <fullName evidence="2">Uncharacterized protein</fullName>
    </submittedName>
</protein>
<dbReference type="RefSeq" id="WP_240719145.1">
    <property type="nucleotide sequence ID" value="NZ_JAKVTW010000013.1"/>
</dbReference>
<evidence type="ECO:0000256" key="1">
    <source>
        <dbReference type="SAM" id="Phobius"/>
    </source>
</evidence>
<keyword evidence="3" id="KW-1185">Reference proteome</keyword>
<keyword evidence="1" id="KW-0472">Membrane</keyword>
<accession>A0ABS9S9R6</accession>
<keyword evidence="1" id="KW-1133">Transmembrane helix</keyword>
<evidence type="ECO:0000313" key="2">
    <source>
        <dbReference type="EMBL" id="MCH4812851.1"/>
    </source>
</evidence>
<proteinExistence type="predicted"/>
<reference evidence="2 3" key="1">
    <citation type="submission" date="2022-03" db="EMBL/GenBank/DDBJ databases">
        <title>Genomic signatures underlying metal tolerance in selected Arctic bacterial isolates.</title>
        <authorList>
            <person name="Thomas F.A."/>
            <person name="Venkatachalam S."/>
            <person name="Krishnan K.P."/>
        </authorList>
    </citation>
    <scope>NUCLEOTIDE SEQUENCE [LARGE SCALE GENOMIC DNA]</scope>
    <source>
        <strain evidence="2 3">HM116</strain>
    </source>
</reference>
<sequence>MSKEALKKGVKSVLFVGGSFNPANYVVPFFRYRPTGNAGFTKNILNGIDPRKMFTKKARKELYEALVSVESKHTFEKKMQVEGHDEEDLKKGHSRYQLFMIVLITILPMPIIYQFFNLLHEIGDVSKFAIFQTIFYLTVPLLFMTYFYLYYAWLTLRIRNKILFSPRQFYEACRNDLSNLSPLEEYTTKVKDKEKTKKLKSK</sequence>
<feature type="transmembrane region" description="Helical" evidence="1">
    <location>
        <begin position="98"/>
        <end position="116"/>
    </location>
</feature>
<keyword evidence="1" id="KW-0812">Transmembrane</keyword>
<feature type="transmembrane region" description="Helical" evidence="1">
    <location>
        <begin position="128"/>
        <end position="151"/>
    </location>
</feature>
<organism evidence="2 3">
    <name type="scientific">Vreelandella neptunia</name>
    <dbReference type="NCBI Taxonomy" id="115551"/>
    <lineage>
        <taxon>Bacteria</taxon>
        <taxon>Pseudomonadati</taxon>
        <taxon>Pseudomonadota</taxon>
        <taxon>Gammaproteobacteria</taxon>
        <taxon>Oceanospirillales</taxon>
        <taxon>Halomonadaceae</taxon>
        <taxon>Vreelandella</taxon>
    </lineage>
</organism>
<name>A0ABS9S9R6_9GAMM</name>